<feature type="region of interest" description="Disordered" evidence="1">
    <location>
        <begin position="1"/>
        <end position="23"/>
    </location>
</feature>
<evidence type="ECO:0000313" key="2">
    <source>
        <dbReference type="EMBL" id="GBM25671.1"/>
    </source>
</evidence>
<protein>
    <submittedName>
        <fullName evidence="2">Uncharacterized protein</fullName>
    </submittedName>
</protein>
<dbReference type="EMBL" id="BGPR01092024">
    <property type="protein sequence ID" value="GBM25671.1"/>
    <property type="molecule type" value="Genomic_DNA"/>
</dbReference>
<dbReference type="AlphaFoldDB" id="A0A4Y2E9R0"/>
<evidence type="ECO:0000313" key="3">
    <source>
        <dbReference type="Proteomes" id="UP000499080"/>
    </source>
</evidence>
<proteinExistence type="predicted"/>
<sequence>MNSSNQSLNTATGSSLLVDRRHHKEGGSDLHEITIQDIARFRDDATLLNETSLIYPVVSPPRTRGALQRDWREIRITQVLSVVVWKLRDQSAVPGTSLSLDQSSKFAGPPKNPSVDSKWGIK</sequence>
<organism evidence="2 3">
    <name type="scientific">Araneus ventricosus</name>
    <name type="common">Orbweaver spider</name>
    <name type="synonym">Epeira ventricosa</name>
    <dbReference type="NCBI Taxonomy" id="182803"/>
    <lineage>
        <taxon>Eukaryota</taxon>
        <taxon>Metazoa</taxon>
        <taxon>Ecdysozoa</taxon>
        <taxon>Arthropoda</taxon>
        <taxon>Chelicerata</taxon>
        <taxon>Arachnida</taxon>
        <taxon>Araneae</taxon>
        <taxon>Araneomorphae</taxon>
        <taxon>Entelegynae</taxon>
        <taxon>Araneoidea</taxon>
        <taxon>Araneidae</taxon>
        <taxon>Araneus</taxon>
    </lineage>
</organism>
<keyword evidence="3" id="KW-1185">Reference proteome</keyword>
<feature type="region of interest" description="Disordered" evidence="1">
    <location>
        <begin position="94"/>
        <end position="122"/>
    </location>
</feature>
<comment type="caution">
    <text evidence="2">The sequence shown here is derived from an EMBL/GenBank/DDBJ whole genome shotgun (WGS) entry which is preliminary data.</text>
</comment>
<feature type="compositionally biased region" description="Polar residues" evidence="1">
    <location>
        <begin position="94"/>
        <end position="105"/>
    </location>
</feature>
<evidence type="ECO:0000256" key="1">
    <source>
        <dbReference type="SAM" id="MobiDB-lite"/>
    </source>
</evidence>
<accession>A0A4Y2E9R0</accession>
<name>A0A4Y2E9R0_ARAVE</name>
<dbReference type="Proteomes" id="UP000499080">
    <property type="component" value="Unassembled WGS sequence"/>
</dbReference>
<feature type="compositionally biased region" description="Polar residues" evidence="1">
    <location>
        <begin position="1"/>
        <end position="15"/>
    </location>
</feature>
<reference evidence="2 3" key="1">
    <citation type="journal article" date="2019" name="Sci. Rep.">
        <title>Orb-weaving spider Araneus ventricosus genome elucidates the spidroin gene catalogue.</title>
        <authorList>
            <person name="Kono N."/>
            <person name="Nakamura H."/>
            <person name="Ohtoshi R."/>
            <person name="Moran D.A.P."/>
            <person name="Shinohara A."/>
            <person name="Yoshida Y."/>
            <person name="Fujiwara M."/>
            <person name="Mori M."/>
            <person name="Tomita M."/>
            <person name="Arakawa K."/>
        </authorList>
    </citation>
    <scope>NUCLEOTIDE SEQUENCE [LARGE SCALE GENOMIC DNA]</scope>
</reference>
<gene>
    <name evidence="2" type="ORF">AVEN_94487_1</name>
</gene>